<dbReference type="OrthoDB" id="5328405at2759"/>
<keyword evidence="2" id="KW-1185">Reference proteome</keyword>
<reference evidence="1 2" key="1">
    <citation type="journal article" date="2018" name="Nat. Ecol. Evol.">
        <title>Pezizomycetes genomes reveal the molecular basis of ectomycorrhizal truffle lifestyle.</title>
        <authorList>
            <person name="Murat C."/>
            <person name="Payen T."/>
            <person name="Noel B."/>
            <person name="Kuo A."/>
            <person name="Morin E."/>
            <person name="Chen J."/>
            <person name="Kohler A."/>
            <person name="Krizsan K."/>
            <person name="Balestrini R."/>
            <person name="Da Silva C."/>
            <person name="Montanini B."/>
            <person name="Hainaut M."/>
            <person name="Levati E."/>
            <person name="Barry K.W."/>
            <person name="Belfiori B."/>
            <person name="Cichocki N."/>
            <person name="Clum A."/>
            <person name="Dockter R.B."/>
            <person name="Fauchery L."/>
            <person name="Guy J."/>
            <person name="Iotti M."/>
            <person name="Le Tacon F."/>
            <person name="Lindquist E.A."/>
            <person name="Lipzen A."/>
            <person name="Malagnac F."/>
            <person name="Mello A."/>
            <person name="Molinier V."/>
            <person name="Miyauchi S."/>
            <person name="Poulain J."/>
            <person name="Riccioni C."/>
            <person name="Rubini A."/>
            <person name="Sitrit Y."/>
            <person name="Splivallo R."/>
            <person name="Traeger S."/>
            <person name="Wang M."/>
            <person name="Zifcakova L."/>
            <person name="Wipf D."/>
            <person name="Zambonelli A."/>
            <person name="Paolocci F."/>
            <person name="Nowrousian M."/>
            <person name="Ottonello S."/>
            <person name="Baldrian P."/>
            <person name="Spatafora J.W."/>
            <person name="Henrissat B."/>
            <person name="Nagy L.G."/>
            <person name="Aury J.M."/>
            <person name="Wincker P."/>
            <person name="Grigoriev I.V."/>
            <person name="Bonfante P."/>
            <person name="Martin F.M."/>
        </authorList>
    </citation>
    <scope>NUCLEOTIDE SEQUENCE [LARGE SCALE GENOMIC DNA]</scope>
    <source>
        <strain evidence="1 2">120613-1</strain>
    </source>
</reference>
<organism evidence="1 2">
    <name type="scientific">Choiromyces venosus 120613-1</name>
    <dbReference type="NCBI Taxonomy" id="1336337"/>
    <lineage>
        <taxon>Eukaryota</taxon>
        <taxon>Fungi</taxon>
        <taxon>Dikarya</taxon>
        <taxon>Ascomycota</taxon>
        <taxon>Pezizomycotina</taxon>
        <taxon>Pezizomycetes</taxon>
        <taxon>Pezizales</taxon>
        <taxon>Tuberaceae</taxon>
        <taxon>Choiromyces</taxon>
    </lineage>
</organism>
<dbReference type="Proteomes" id="UP000276215">
    <property type="component" value="Unassembled WGS sequence"/>
</dbReference>
<dbReference type="AlphaFoldDB" id="A0A3N4IWX3"/>
<evidence type="ECO:0000313" key="2">
    <source>
        <dbReference type="Proteomes" id="UP000276215"/>
    </source>
</evidence>
<dbReference type="EMBL" id="ML120531">
    <property type="protein sequence ID" value="RPA90315.1"/>
    <property type="molecule type" value="Genomic_DNA"/>
</dbReference>
<protein>
    <submittedName>
        <fullName evidence="1">Uncharacterized protein</fullName>
    </submittedName>
</protein>
<evidence type="ECO:0000313" key="1">
    <source>
        <dbReference type="EMBL" id="RPA90315.1"/>
    </source>
</evidence>
<proteinExistence type="predicted"/>
<sequence>MNRFKTASDSQTAYLQSELKLEREKGASLRRRIEHLESEHAKFGERERALLKTIRHYKSDMSTNFQRLRQVAASSLPQPHSEDSTVTEPGIGPFLTGVSEIVNTIAENMETLSCVIVRSEDTNTPVSVSREVLDIFLEGNKLLAELPKISNNFAQQVLALRNLCVSFQDSYVPLVLDGYDARALAIQDSFLSARPPEHPQVLLVHFHNLAPVLKKFCRESTSCMSGRQGEDCVHNTLPHVFEFLSVAMTHPGANWQALRGVIFASVVFATGLQGEAFGIVDCARVRGARAWEECQEWEISEESWESGDALRTRVLEVYWKIAGQDEAWACERRYGGGAVRLEKTYSRN</sequence>
<feature type="non-terminal residue" evidence="1">
    <location>
        <position position="348"/>
    </location>
</feature>
<gene>
    <name evidence="1" type="ORF">L873DRAFT_1821390</name>
</gene>
<accession>A0A3N4IWX3</accession>
<name>A0A3N4IWX3_9PEZI</name>